<dbReference type="RefSeq" id="WP_066198108.1">
    <property type="nucleotide sequence ID" value="NZ_JARMMB010000001.1"/>
</dbReference>
<gene>
    <name evidence="2" type="ORF">CWS20_08775</name>
</gene>
<proteinExistence type="predicted"/>
<keyword evidence="1" id="KW-0812">Transmembrane</keyword>
<comment type="caution">
    <text evidence="2">The sequence shown here is derived from an EMBL/GenBank/DDBJ whole genome shotgun (WGS) entry which is preliminary data.</text>
</comment>
<sequence>MNAFLLGPFLIKIDWLFLFISALIAALIIKTNTKNNLSFQNEVFNVMINIVIIFVLIYKFSSLLFSPEIIFGNFKTILYVTGGKSGAILGFVCGLFIWHGKYPRVN</sequence>
<organism evidence="2 3">
    <name type="scientific">Cytobacillus horneckiae</name>
    <dbReference type="NCBI Taxonomy" id="549687"/>
    <lineage>
        <taxon>Bacteria</taxon>
        <taxon>Bacillati</taxon>
        <taxon>Bacillota</taxon>
        <taxon>Bacilli</taxon>
        <taxon>Bacillales</taxon>
        <taxon>Bacillaceae</taxon>
        <taxon>Cytobacillus</taxon>
    </lineage>
</organism>
<evidence type="ECO:0000256" key="1">
    <source>
        <dbReference type="SAM" id="Phobius"/>
    </source>
</evidence>
<feature type="transmembrane region" description="Helical" evidence="1">
    <location>
        <begin position="15"/>
        <end position="31"/>
    </location>
</feature>
<dbReference type="Proteomes" id="UP000233343">
    <property type="component" value="Unassembled WGS sequence"/>
</dbReference>
<evidence type="ECO:0008006" key="4">
    <source>
        <dbReference type="Google" id="ProtNLM"/>
    </source>
</evidence>
<name>A0A2N0ZIN7_9BACI</name>
<dbReference type="EMBL" id="PISD01000016">
    <property type="protein sequence ID" value="PKG29354.1"/>
    <property type="molecule type" value="Genomic_DNA"/>
</dbReference>
<keyword evidence="1" id="KW-1133">Transmembrane helix</keyword>
<feature type="transmembrane region" description="Helical" evidence="1">
    <location>
        <begin position="77"/>
        <end position="98"/>
    </location>
</feature>
<feature type="transmembrane region" description="Helical" evidence="1">
    <location>
        <begin position="43"/>
        <end position="65"/>
    </location>
</feature>
<keyword evidence="1" id="KW-0472">Membrane</keyword>
<keyword evidence="3" id="KW-1185">Reference proteome</keyword>
<accession>A0A2N0ZIN7</accession>
<reference evidence="2 3" key="1">
    <citation type="journal article" date="2010" name="Int. J. Syst. Evol. Microbiol.">
        <title>Bacillus horneckiae sp. nov., isolated from a spacecraft-assembly clean room.</title>
        <authorList>
            <person name="Vaishampayan P."/>
            <person name="Probst A."/>
            <person name="Krishnamurthi S."/>
            <person name="Ghosh S."/>
            <person name="Osman S."/>
            <person name="McDowall A."/>
            <person name="Ruckmani A."/>
            <person name="Mayilraj S."/>
            <person name="Venkateswaran K."/>
        </authorList>
    </citation>
    <scope>NUCLEOTIDE SEQUENCE [LARGE SCALE GENOMIC DNA]</scope>
    <source>
        <strain evidence="3">1PO1SC</strain>
    </source>
</reference>
<protein>
    <recommendedName>
        <fullName evidence="4">Prolipoprotein diacylglyceryl transferase</fullName>
    </recommendedName>
</protein>
<dbReference type="AlphaFoldDB" id="A0A2N0ZIN7"/>
<evidence type="ECO:0000313" key="2">
    <source>
        <dbReference type="EMBL" id="PKG29354.1"/>
    </source>
</evidence>
<evidence type="ECO:0000313" key="3">
    <source>
        <dbReference type="Proteomes" id="UP000233343"/>
    </source>
</evidence>